<name>A0A7X9RVT7_9BACT</name>
<feature type="transmembrane region" description="Helical" evidence="1">
    <location>
        <begin position="21"/>
        <end position="38"/>
    </location>
</feature>
<evidence type="ECO:0000313" key="3">
    <source>
        <dbReference type="Proteomes" id="UP000576082"/>
    </source>
</evidence>
<feature type="transmembrane region" description="Helical" evidence="1">
    <location>
        <begin position="58"/>
        <end position="76"/>
    </location>
</feature>
<dbReference type="AlphaFoldDB" id="A0A7X9RVT7"/>
<keyword evidence="1" id="KW-0812">Transmembrane</keyword>
<organism evidence="2 3">
    <name type="scientific">Flammeovirga aprica JL-4</name>
    <dbReference type="NCBI Taxonomy" id="694437"/>
    <lineage>
        <taxon>Bacteria</taxon>
        <taxon>Pseudomonadati</taxon>
        <taxon>Bacteroidota</taxon>
        <taxon>Cytophagia</taxon>
        <taxon>Cytophagales</taxon>
        <taxon>Flammeovirgaceae</taxon>
        <taxon>Flammeovirga</taxon>
    </lineage>
</organism>
<feature type="transmembrane region" description="Helical" evidence="1">
    <location>
        <begin position="212"/>
        <end position="233"/>
    </location>
</feature>
<feature type="transmembrane region" description="Helical" evidence="1">
    <location>
        <begin position="126"/>
        <end position="147"/>
    </location>
</feature>
<keyword evidence="1" id="KW-0472">Membrane</keyword>
<feature type="transmembrane region" description="Helical" evidence="1">
    <location>
        <begin position="269"/>
        <end position="285"/>
    </location>
</feature>
<comment type="caution">
    <text evidence="2">The sequence shown here is derived from an EMBL/GenBank/DDBJ whole genome shotgun (WGS) entry which is preliminary data.</text>
</comment>
<accession>A0A7X9RVT7</accession>
<dbReference type="Proteomes" id="UP000576082">
    <property type="component" value="Unassembled WGS sequence"/>
</dbReference>
<evidence type="ECO:0000256" key="1">
    <source>
        <dbReference type="SAM" id="Phobius"/>
    </source>
</evidence>
<feature type="transmembrane region" description="Helical" evidence="1">
    <location>
        <begin position="168"/>
        <end position="192"/>
    </location>
</feature>
<evidence type="ECO:0000313" key="2">
    <source>
        <dbReference type="EMBL" id="NME69619.1"/>
    </source>
</evidence>
<gene>
    <name evidence="2" type="ORF">HHU12_16695</name>
</gene>
<dbReference type="EMBL" id="JABANE010000045">
    <property type="protein sequence ID" value="NME69619.1"/>
    <property type="molecule type" value="Genomic_DNA"/>
</dbReference>
<proteinExistence type="predicted"/>
<dbReference type="RefSeq" id="WP_169657885.1">
    <property type="nucleotide sequence ID" value="NZ_JABANE010000045.1"/>
</dbReference>
<keyword evidence="3" id="KW-1185">Reference proteome</keyword>
<sequence length="286" mass="33708">MKQLITYFKEFHQNLYRLQTLILIGLWATLLLSFNYYFDFEDSYIDHIKPFFLKGCVFFLYHVIGYLGTVGIIHFTTDRKLLVQNKEFWIKFTLVFIVLATARSFFFHEYLVEDLEGYTRIYFYKVFSKARKVIIIFAGALLLYFLYDKEKLPNFYGLDWKAKNLRPYFIILLLLAPFIIGASFTPSFQKFYPFVKYAYPDIIANNFHLPKAIFIAFFEFVYALEFFGVELFFRGILIFGLVKYLGRDVVLPMAITYAVFHFGKPLGEAISSIIGGYLLGVISYYS</sequence>
<keyword evidence="1" id="KW-1133">Transmembrane helix</keyword>
<protein>
    <recommendedName>
        <fullName evidence="4">CPBP family intramembrane metalloprotease</fullName>
    </recommendedName>
</protein>
<reference evidence="2 3" key="1">
    <citation type="submission" date="2020-04" db="EMBL/GenBank/DDBJ databases">
        <title>Flammeovirga sp. SR4, a novel species isolated from seawater.</title>
        <authorList>
            <person name="Wang X."/>
        </authorList>
    </citation>
    <scope>NUCLEOTIDE SEQUENCE [LARGE SCALE GENOMIC DNA]</scope>
    <source>
        <strain evidence="2 3">ATCC 23126</strain>
    </source>
</reference>
<feature type="transmembrane region" description="Helical" evidence="1">
    <location>
        <begin position="88"/>
        <end position="106"/>
    </location>
</feature>
<evidence type="ECO:0008006" key="4">
    <source>
        <dbReference type="Google" id="ProtNLM"/>
    </source>
</evidence>